<sequence length="549" mass="57481">MRVWRRLDFDRDDSAPGGSSGATAPWREFQGWMTSAAVDAECERMRAEATVQGGEADAEFAIDEAAALLGIAQWTSGRYLVLASTAAEVGSVGQHSVFGVSEVALVPLQWRQVAPKGVLSSMAQMLGLGTAQRAEGSFTAGIAAALSKPFALFFSRGFDLTRPLQNQVTVAVVAPSGATSETSVSSAAGSDARSAELITGASAVTLWIAEGSPENSPPDPGPVSCPPREMFVWNHSLLEPLAGTVSPGWATPVICGSFGQVSVSSFSKPMVLSLVSRRSRHFAGTRYFKRGVSRLGFVANEVELEQMVDDTAGGIASFVQLRGSVPLPWVQRTSVRVPKPPISMAPPDPTSLTGARQHFASLLARHGAPILCLNLLRKGSRAAREGPLGASFADAVKTVNSTLPPALRLQFASLDFASLSKSRSHHVLTALRASSEWAVANTGVFVAAPGKGGSRSASLAWLDGGGRQRGGCDWCQPGIASGRRGSARTAQQDKASGKGDPAGSAEQTPEGAMAEAKAAAFARLGWGPWWEVDPWPLTGSAPPRRLGRA</sequence>
<organism evidence="6 7">
    <name type="scientific">Cafeteria roenbergensis</name>
    <name type="common">Marine flagellate</name>
    <dbReference type="NCBI Taxonomy" id="33653"/>
    <lineage>
        <taxon>Eukaryota</taxon>
        <taxon>Sar</taxon>
        <taxon>Stramenopiles</taxon>
        <taxon>Bigyra</taxon>
        <taxon>Opalozoa</taxon>
        <taxon>Bicosoecida</taxon>
        <taxon>Cafeteriaceae</taxon>
        <taxon>Cafeteria</taxon>
    </lineage>
</organism>
<dbReference type="PROSITE" id="PS50275">
    <property type="entry name" value="SAC"/>
    <property type="match status" value="1"/>
</dbReference>
<protein>
    <recommendedName>
        <fullName evidence="5">SAC domain-containing protein</fullName>
    </recommendedName>
</protein>
<dbReference type="PANTHER" id="PTHR45738:SF5">
    <property type="entry name" value="POLYPHOSPHOINOSITIDE PHOSPHATASE"/>
    <property type="match status" value="1"/>
</dbReference>
<dbReference type="InterPro" id="IPR043573">
    <property type="entry name" value="Fig4-like"/>
</dbReference>
<evidence type="ECO:0000313" key="7">
    <source>
        <dbReference type="Proteomes" id="UP000322899"/>
    </source>
</evidence>
<evidence type="ECO:0000256" key="3">
    <source>
        <dbReference type="ARBA" id="ARBA00023136"/>
    </source>
</evidence>
<evidence type="ECO:0000259" key="5">
    <source>
        <dbReference type="PROSITE" id="PS50275"/>
    </source>
</evidence>
<comment type="subcellular location">
    <subcellularLocation>
        <location evidence="1">Endomembrane system</location>
    </subcellularLocation>
</comment>
<evidence type="ECO:0000256" key="2">
    <source>
        <dbReference type="ARBA" id="ARBA00022801"/>
    </source>
</evidence>
<dbReference type="Proteomes" id="UP000322899">
    <property type="component" value="Unassembled WGS sequence"/>
</dbReference>
<evidence type="ECO:0000256" key="4">
    <source>
        <dbReference type="SAM" id="MobiDB-lite"/>
    </source>
</evidence>
<dbReference type="InterPro" id="IPR002013">
    <property type="entry name" value="SAC_dom"/>
</dbReference>
<comment type="caution">
    <text evidence="6">The sequence shown here is derived from an EMBL/GenBank/DDBJ whole genome shotgun (WGS) entry which is preliminary data.</text>
</comment>
<dbReference type="GO" id="GO:0046856">
    <property type="term" value="P:phosphatidylinositol dephosphorylation"/>
    <property type="evidence" value="ECO:0007669"/>
    <property type="project" value="InterPro"/>
</dbReference>
<dbReference type="Pfam" id="PF02383">
    <property type="entry name" value="Syja_N"/>
    <property type="match status" value="1"/>
</dbReference>
<keyword evidence="2" id="KW-0378">Hydrolase</keyword>
<dbReference type="OrthoDB" id="405996at2759"/>
<name>A0A5A8E165_CAFRO</name>
<evidence type="ECO:0000313" key="6">
    <source>
        <dbReference type="EMBL" id="KAA0171239.1"/>
    </source>
</evidence>
<reference evidence="6 7" key="1">
    <citation type="submission" date="2019-07" db="EMBL/GenBank/DDBJ databases">
        <title>Genomes of Cafeteria roenbergensis.</title>
        <authorList>
            <person name="Fischer M.G."/>
            <person name="Hackl T."/>
            <person name="Roman M."/>
        </authorList>
    </citation>
    <scope>NUCLEOTIDE SEQUENCE [LARGE SCALE GENOMIC DNA]</scope>
    <source>
        <strain evidence="6 7">E4-10P</strain>
    </source>
</reference>
<evidence type="ECO:0000256" key="1">
    <source>
        <dbReference type="ARBA" id="ARBA00004308"/>
    </source>
</evidence>
<proteinExistence type="predicted"/>
<feature type="region of interest" description="Disordered" evidence="4">
    <location>
        <begin position="529"/>
        <end position="549"/>
    </location>
</feature>
<accession>A0A5A8E165</accession>
<feature type="region of interest" description="Disordered" evidence="4">
    <location>
        <begin position="476"/>
        <end position="516"/>
    </location>
</feature>
<dbReference type="EMBL" id="VLTO01000055">
    <property type="protein sequence ID" value="KAA0171239.1"/>
    <property type="molecule type" value="Genomic_DNA"/>
</dbReference>
<dbReference type="GO" id="GO:0012505">
    <property type="term" value="C:endomembrane system"/>
    <property type="evidence" value="ECO:0007669"/>
    <property type="project" value="UniProtKB-SubCell"/>
</dbReference>
<dbReference type="GO" id="GO:0043813">
    <property type="term" value="F:phosphatidylinositol-3,5-bisphosphate 5-phosphatase activity"/>
    <property type="evidence" value="ECO:0007669"/>
    <property type="project" value="InterPro"/>
</dbReference>
<keyword evidence="3" id="KW-0472">Membrane</keyword>
<feature type="domain" description="SAC" evidence="5">
    <location>
        <begin position="152"/>
        <end position="400"/>
    </location>
</feature>
<dbReference type="PANTHER" id="PTHR45738">
    <property type="entry name" value="POLYPHOSPHOINOSITIDE PHOSPHATASE"/>
    <property type="match status" value="1"/>
</dbReference>
<gene>
    <name evidence="6" type="ORF">FNF27_06358</name>
</gene>
<dbReference type="AlphaFoldDB" id="A0A5A8E165"/>